<sequence>MKNLRTFIQKDIFPEKEDDKEKINFEDRITGKAIVFDDDNNIALVGNRVNSFYLLPGGGIDHGESIESGIIRESLEEIGCNVELKKAIGIIDDYRNRDKKHCINYCYAAKLVGKKGELTLTEDEEKNGLHVIWVSLNEAIKILEKEVEQLRRGEVTFYNTGFNILRDHLFLREVKKLL</sequence>
<comment type="caution">
    <text evidence="3">The sequence shown here is derived from an EMBL/GenBank/DDBJ whole genome shotgun (WGS) entry which is preliminary data.</text>
</comment>
<dbReference type="EMBL" id="PFXF01000028">
    <property type="protein sequence ID" value="PJA32567.1"/>
    <property type="molecule type" value="Genomic_DNA"/>
</dbReference>
<evidence type="ECO:0000313" key="4">
    <source>
        <dbReference type="Proteomes" id="UP000230758"/>
    </source>
</evidence>
<gene>
    <name evidence="3" type="ORF">CO185_02500</name>
</gene>
<evidence type="ECO:0000259" key="2">
    <source>
        <dbReference type="PROSITE" id="PS51462"/>
    </source>
</evidence>
<dbReference type="CDD" id="cd02883">
    <property type="entry name" value="NUDIX_Hydrolase"/>
    <property type="match status" value="1"/>
</dbReference>
<dbReference type="InterPro" id="IPR000086">
    <property type="entry name" value="NUDIX_hydrolase_dom"/>
</dbReference>
<reference evidence="4" key="1">
    <citation type="submission" date="2017-09" db="EMBL/GenBank/DDBJ databases">
        <title>Depth-based differentiation of microbial function through sediment-hosted aquifers and enrichment of novel symbionts in the deep terrestrial subsurface.</title>
        <authorList>
            <person name="Probst A.J."/>
            <person name="Ladd B."/>
            <person name="Jarett J.K."/>
            <person name="Geller-Mcgrath D.E."/>
            <person name="Sieber C.M.K."/>
            <person name="Emerson J.B."/>
            <person name="Anantharaman K."/>
            <person name="Thomas B.C."/>
            <person name="Malmstrom R."/>
            <person name="Stieglmeier M."/>
            <person name="Klingl A."/>
            <person name="Woyke T."/>
            <person name="Ryan C.M."/>
            <person name="Banfield J.F."/>
        </authorList>
    </citation>
    <scope>NUCLEOTIDE SEQUENCE [LARGE SCALE GENOMIC DNA]</scope>
</reference>
<dbReference type="PROSITE" id="PS51462">
    <property type="entry name" value="NUDIX"/>
    <property type="match status" value="1"/>
</dbReference>
<dbReference type="SUPFAM" id="SSF55811">
    <property type="entry name" value="Nudix"/>
    <property type="match status" value="1"/>
</dbReference>
<dbReference type="PROSITE" id="PS00893">
    <property type="entry name" value="NUDIX_BOX"/>
    <property type="match status" value="1"/>
</dbReference>
<name>A0A2M7WRD9_9BACT</name>
<dbReference type="Pfam" id="PF00293">
    <property type="entry name" value="NUDIX"/>
    <property type="match status" value="1"/>
</dbReference>
<evidence type="ECO:0000256" key="1">
    <source>
        <dbReference type="ARBA" id="ARBA00022801"/>
    </source>
</evidence>
<evidence type="ECO:0000313" key="3">
    <source>
        <dbReference type="EMBL" id="PJA32567.1"/>
    </source>
</evidence>
<dbReference type="InterPro" id="IPR015797">
    <property type="entry name" value="NUDIX_hydrolase-like_dom_sf"/>
</dbReference>
<dbReference type="PANTHER" id="PTHR43736:SF2">
    <property type="entry name" value="MUTT_NUDIX FAMILY PROTEIN"/>
    <property type="match status" value="1"/>
</dbReference>
<protein>
    <recommendedName>
        <fullName evidence="2">Nudix hydrolase domain-containing protein</fullName>
    </recommendedName>
</protein>
<proteinExistence type="predicted"/>
<dbReference type="AlphaFoldDB" id="A0A2M7WRD9"/>
<dbReference type="GO" id="GO:0016787">
    <property type="term" value="F:hydrolase activity"/>
    <property type="evidence" value="ECO:0007669"/>
    <property type="project" value="UniProtKB-KW"/>
</dbReference>
<dbReference type="Proteomes" id="UP000230758">
    <property type="component" value="Unassembled WGS sequence"/>
</dbReference>
<feature type="domain" description="Nudix hydrolase" evidence="2">
    <location>
        <begin position="26"/>
        <end position="156"/>
    </location>
</feature>
<dbReference type="Gene3D" id="3.90.79.10">
    <property type="entry name" value="Nucleoside Triphosphate Pyrophosphohydrolase"/>
    <property type="match status" value="1"/>
</dbReference>
<dbReference type="InterPro" id="IPR020084">
    <property type="entry name" value="NUDIX_hydrolase_CS"/>
</dbReference>
<organism evidence="3 4">
    <name type="scientific">Candidatus Zambryskibacteria bacterium CG_4_9_14_3_um_filter_42_15</name>
    <dbReference type="NCBI Taxonomy" id="1975112"/>
    <lineage>
        <taxon>Bacteria</taxon>
        <taxon>Candidatus Zambryskiibacteriota</taxon>
    </lineage>
</organism>
<accession>A0A2M7WRD9</accession>
<dbReference type="PANTHER" id="PTHR43736">
    <property type="entry name" value="ADP-RIBOSE PYROPHOSPHATASE"/>
    <property type="match status" value="1"/>
</dbReference>
<keyword evidence="1" id="KW-0378">Hydrolase</keyword>